<name>A0A437RRP6_9BURK</name>
<dbReference type="SUPFAM" id="SSF46785">
    <property type="entry name" value="Winged helix' DNA-binding domain"/>
    <property type="match status" value="1"/>
</dbReference>
<dbReference type="Proteomes" id="UP000285575">
    <property type="component" value="Unassembled WGS sequence"/>
</dbReference>
<proteinExistence type="predicted"/>
<evidence type="ECO:0008006" key="3">
    <source>
        <dbReference type="Google" id="ProtNLM"/>
    </source>
</evidence>
<sequence length="104" mass="11843">MPSPNPIIPDRAEFVDVLNLLRQGHLLVQNGETDSCCVLSGAPIYHSMPTLRAYGLIDPVTVPDQRPRTKCWRLSPRGRDFADRATREWRRKPLLQRVAVRLLG</sequence>
<organism evidence="1 2">
    <name type="scientific">Rubrivivax rivuli</name>
    <dbReference type="NCBI Taxonomy" id="1862385"/>
    <lineage>
        <taxon>Bacteria</taxon>
        <taxon>Pseudomonadati</taxon>
        <taxon>Pseudomonadota</taxon>
        <taxon>Betaproteobacteria</taxon>
        <taxon>Burkholderiales</taxon>
        <taxon>Sphaerotilaceae</taxon>
        <taxon>Rubrivivax</taxon>
    </lineage>
</organism>
<dbReference type="OrthoDB" id="9154835at2"/>
<evidence type="ECO:0000313" key="1">
    <source>
        <dbReference type="EMBL" id="RVU49476.1"/>
    </source>
</evidence>
<comment type="caution">
    <text evidence="1">The sequence shown here is derived from an EMBL/GenBank/DDBJ whole genome shotgun (WGS) entry which is preliminary data.</text>
</comment>
<protein>
    <recommendedName>
        <fullName evidence="3">PadR family transcriptional regulator</fullName>
    </recommendedName>
</protein>
<dbReference type="EMBL" id="SACR01000001">
    <property type="protein sequence ID" value="RVU49476.1"/>
    <property type="molecule type" value="Genomic_DNA"/>
</dbReference>
<reference evidence="1 2" key="1">
    <citation type="submission" date="2019-01" db="EMBL/GenBank/DDBJ databases">
        <authorList>
            <person name="Chen W.-M."/>
        </authorList>
    </citation>
    <scope>NUCLEOTIDE SEQUENCE [LARGE SCALE GENOMIC DNA]</scope>
    <source>
        <strain evidence="1 2">KYPY4</strain>
    </source>
</reference>
<accession>A0A437RRP6</accession>
<gene>
    <name evidence="1" type="ORF">EOE66_02585</name>
</gene>
<dbReference type="RefSeq" id="WP_128227112.1">
    <property type="nucleotide sequence ID" value="NZ_SACR01000001.1"/>
</dbReference>
<dbReference type="AlphaFoldDB" id="A0A437RRP6"/>
<dbReference type="InterPro" id="IPR036390">
    <property type="entry name" value="WH_DNA-bd_sf"/>
</dbReference>
<evidence type="ECO:0000313" key="2">
    <source>
        <dbReference type="Proteomes" id="UP000285575"/>
    </source>
</evidence>
<keyword evidence="2" id="KW-1185">Reference proteome</keyword>